<evidence type="ECO:0000259" key="3">
    <source>
        <dbReference type="PROSITE" id="PS50853"/>
    </source>
</evidence>
<comment type="caution">
    <text evidence="4">The sequence shown here is derived from an EMBL/GenBank/DDBJ whole genome shotgun (WGS) entry which is preliminary data.</text>
</comment>
<dbReference type="PANTHER" id="PTHR15046:SF3">
    <property type="entry name" value="BETA-1,4 N-ACETYLGALACTOSAMINYLTRANSFERASE 2-LIKE"/>
    <property type="match status" value="1"/>
</dbReference>
<dbReference type="Gene3D" id="3.90.550.10">
    <property type="entry name" value="Spore Coat Polysaccharide Biosynthesis Protein SpsA, Chain A"/>
    <property type="match status" value="1"/>
</dbReference>
<dbReference type="Proteomes" id="UP000193642">
    <property type="component" value="Unassembled WGS sequence"/>
</dbReference>
<dbReference type="STRING" id="329046.A0A1Y2CBU0"/>
<dbReference type="InterPro" id="IPR003961">
    <property type="entry name" value="FN3_dom"/>
</dbReference>
<dbReference type="CDD" id="cd00063">
    <property type="entry name" value="FN3"/>
    <property type="match status" value="1"/>
</dbReference>
<dbReference type="SMART" id="SM00060">
    <property type="entry name" value="FN3"/>
    <property type="match status" value="1"/>
</dbReference>
<dbReference type="CDD" id="cd00761">
    <property type="entry name" value="Glyco_tranf_GTA_type"/>
    <property type="match status" value="1"/>
</dbReference>
<name>A0A1Y2CBU0_9FUNG</name>
<dbReference type="Pfam" id="PF04488">
    <property type="entry name" value="Gly_transf_sug"/>
    <property type="match status" value="1"/>
</dbReference>
<evidence type="ECO:0000256" key="2">
    <source>
        <dbReference type="SAM" id="Phobius"/>
    </source>
</evidence>
<dbReference type="SUPFAM" id="SSF53448">
    <property type="entry name" value="Nucleotide-diphospho-sugar transferases"/>
    <property type="match status" value="2"/>
</dbReference>
<dbReference type="Pfam" id="PF00535">
    <property type="entry name" value="Glycos_transf_2"/>
    <property type="match status" value="1"/>
</dbReference>
<keyword evidence="2" id="KW-0472">Membrane</keyword>
<sequence length="1129" mass="126880">MPENKLTTAQSLRFSWGNINALWAALTAVVAGVWLYSSQPTDSRLKQVKPPTKAHLDAQNKFVNRILSQRESPTIHLMWTTPPNTFTLLNYKVLDSYLYHDPTTKFVIHATHLNTSHFISYLHAGYNITINPISDSAIWSLATTPTPDAPEACPGQRWLERIEEYRKTSPYFYSHLTDYLRFCILYKYGGVYSDFDAIQLSKWNIPQERSTPPVPLAFIGADSASGAPPREMGSSHPSGPSNCTWCFYQDDKYLAPGVMGTPPGHLLVKTALEIGFERNTYDPMVFNAVGPKAVTLAYQELNSKGMVADVEVLRRPVLYPYSYLTSWKVFKAAPGAANKTNTGGDGEAGGESLIKKGLSLHLYGHKTKGMVAENGSVLDYIVRKQSVIKRNYEFGGLNITDVDPVNDVPSKTPNHKLRVPRFLGISKYIHHVPDVRILVDTRHLEVAKVETESLLLTLKIAAKHGKVRLASTNLKDQSAWKPELVFSNVSPAIANLYLSRLMYQINPSLDRDNITVTAAFLSTTLQSTIPIYNLPSLLTIMIKTTDRMSKVFSLVTSILEYHPNITTIVTDDGHVDPAKSTRPEGPQRGFYYLPLPHDVGLSAGRNRMVERIRTPYVLTLDDDFTINQDSDFTHLLHALETPPKHNPSTLFSIAAGKIPADEGRFGIDYCGLMTQTPSRTLRLDAGRVTPGLDHEGCIEVDFVPNVFVARTDFLRTQLRWDETLKLGEHEDFFWRAKQMGARTLTCPSVRFYHDQVAHWKGVTDYDKKRARVFDFWKVALRKHGFVRLVSFGRIVMDLVLPKPIESLQVTNVLSRSVYLTWISSAASFKILQSSNGGLNWAPVNQGQGENYEHVPHRISKALDGFQRPEGSENWITVYGLRPGVEYKFRIHAGNRFLYLEGGVETSVVTLTAETEKERNLLQNPSFETGSTSPYVISRNNTYGLVPISSVDNLGQTDYTESSLLKYRRTSHTGFRSEITTVGYMLRHRSLASLSQFIPAVPHFINNKKGTKILVSMHSRIDALFDVEEGMSWRVNVKVWFSKLSPSIAMSDKYEEEEGEVKSAMLEWGPADMEVKEEFDRSVIGWQGRTICICVGEGGWMGRVIGVEVSGVLETFRGSVTWDEWVVVIE</sequence>
<keyword evidence="5" id="KW-1185">Reference proteome</keyword>
<dbReference type="InterPro" id="IPR001173">
    <property type="entry name" value="Glyco_trans_2-like"/>
</dbReference>
<feature type="transmembrane region" description="Helical" evidence="2">
    <location>
        <begin position="21"/>
        <end position="37"/>
    </location>
</feature>
<keyword evidence="2" id="KW-0812">Transmembrane</keyword>
<dbReference type="PROSITE" id="PS50853">
    <property type="entry name" value="FN3"/>
    <property type="match status" value="1"/>
</dbReference>
<dbReference type="PANTHER" id="PTHR15046">
    <property type="entry name" value="GLYCO_TRANS_2-LIKE DOMAIN-CONTAINING PROTEIN"/>
    <property type="match status" value="1"/>
</dbReference>
<evidence type="ECO:0000313" key="5">
    <source>
        <dbReference type="Proteomes" id="UP000193642"/>
    </source>
</evidence>
<accession>A0A1Y2CBU0</accession>
<dbReference type="SUPFAM" id="SSF49265">
    <property type="entry name" value="Fibronectin type III"/>
    <property type="match status" value="1"/>
</dbReference>
<dbReference type="AlphaFoldDB" id="A0A1Y2CBU0"/>
<dbReference type="InterPro" id="IPR036116">
    <property type="entry name" value="FN3_sf"/>
</dbReference>
<dbReference type="InterPro" id="IPR007577">
    <property type="entry name" value="GlycoTrfase_DXD_sugar-bd_CS"/>
</dbReference>
<comment type="similarity">
    <text evidence="1">Belongs to the glycosyltransferase 32 family.</text>
</comment>
<dbReference type="EMBL" id="MCGO01000022">
    <property type="protein sequence ID" value="ORY44498.1"/>
    <property type="molecule type" value="Genomic_DNA"/>
</dbReference>
<evidence type="ECO:0000256" key="1">
    <source>
        <dbReference type="ARBA" id="ARBA00009003"/>
    </source>
</evidence>
<dbReference type="Gene3D" id="2.60.40.10">
    <property type="entry name" value="Immunoglobulins"/>
    <property type="match status" value="1"/>
</dbReference>
<evidence type="ECO:0000313" key="4">
    <source>
        <dbReference type="EMBL" id="ORY44498.1"/>
    </source>
</evidence>
<gene>
    <name evidence="4" type="ORF">BCR33DRAFT_717005</name>
</gene>
<reference evidence="4 5" key="1">
    <citation type="submission" date="2016-07" db="EMBL/GenBank/DDBJ databases">
        <title>Pervasive Adenine N6-methylation of Active Genes in Fungi.</title>
        <authorList>
            <consortium name="DOE Joint Genome Institute"/>
            <person name="Mondo S.J."/>
            <person name="Dannebaum R.O."/>
            <person name="Kuo R.C."/>
            <person name="Labutti K."/>
            <person name="Haridas S."/>
            <person name="Kuo A."/>
            <person name="Salamov A."/>
            <person name="Ahrendt S.R."/>
            <person name="Lipzen A."/>
            <person name="Sullivan W."/>
            <person name="Andreopoulos W.B."/>
            <person name="Clum A."/>
            <person name="Lindquist E."/>
            <person name="Daum C."/>
            <person name="Ramamoorthy G.K."/>
            <person name="Gryganskyi A."/>
            <person name="Culley D."/>
            <person name="Magnuson J.K."/>
            <person name="James T.Y."/>
            <person name="O'Malley M.A."/>
            <person name="Stajich J.E."/>
            <person name="Spatafora J.W."/>
            <person name="Visel A."/>
            <person name="Grigoriev I.V."/>
        </authorList>
    </citation>
    <scope>NUCLEOTIDE SEQUENCE [LARGE SCALE GENOMIC DNA]</scope>
    <source>
        <strain evidence="4 5">JEL800</strain>
    </source>
</reference>
<dbReference type="OrthoDB" id="2139606at2759"/>
<keyword evidence="2" id="KW-1133">Transmembrane helix</keyword>
<proteinExistence type="inferred from homology"/>
<protein>
    <recommendedName>
        <fullName evidence="3">Fibronectin type-III domain-containing protein</fullName>
    </recommendedName>
</protein>
<dbReference type="InterPro" id="IPR029044">
    <property type="entry name" value="Nucleotide-diphossugar_trans"/>
</dbReference>
<feature type="domain" description="Fibronectin type-III" evidence="3">
    <location>
        <begin position="803"/>
        <end position="917"/>
    </location>
</feature>
<dbReference type="Gene3D" id="3.90.550.20">
    <property type="match status" value="1"/>
</dbReference>
<organism evidence="4 5">
    <name type="scientific">Rhizoclosmatium globosum</name>
    <dbReference type="NCBI Taxonomy" id="329046"/>
    <lineage>
        <taxon>Eukaryota</taxon>
        <taxon>Fungi</taxon>
        <taxon>Fungi incertae sedis</taxon>
        <taxon>Chytridiomycota</taxon>
        <taxon>Chytridiomycota incertae sedis</taxon>
        <taxon>Chytridiomycetes</taxon>
        <taxon>Chytridiales</taxon>
        <taxon>Chytriomycetaceae</taxon>
        <taxon>Rhizoclosmatium</taxon>
    </lineage>
</organism>
<dbReference type="InterPro" id="IPR013783">
    <property type="entry name" value="Ig-like_fold"/>
</dbReference>